<accession>A0A0E0RPV3</accession>
<evidence type="ECO:0000313" key="2">
    <source>
        <dbReference type="EnsemblFungi" id="CEF73278"/>
    </source>
</evidence>
<reference evidence="2" key="3">
    <citation type="submission" date="2017-01" db="UniProtKB">
        <authorList>
            <consortium name="EnsemblFungi"/>
        </authorList>
    </citation>
    <scope>IDENTIFICATION</scope>
    <source>
        <strain evidence="2">PH-1 / ATCC MYA-4620 / FGSC 9075 / NRRL 31084</strain>
    </source>
</reference>
<accession>A0A098D2V1</accession>
<protein>
    <submittedName>
        <fullName evidence="2">Uncharacterized protein</fullName>
    </submittedName>
</protein>
<dbReference type="EMBL" id="HG970332">
    <property type="status" value="NOT_ANNOTATED_CDS"/>
    <property type="molecule type" value="Genomic_DNA"/>
</dbReference>
<organism evidence="2">
    <name type="scientific">Gibberella zeae (strain ATCC MYA-4620 / CBS 123657 / FGSC 9075 / NRRL 31084 / PH-1)</name>
    <name type="common">Wheat head blight fungus</name>
    <name type="synonym">Fusarium graminearum</name>
    <dbReference type="NCBI Taxonomy" id="229533"/>
    <lineage>
        <taxon>Eukaryota</taxon>
        <taxon>Fungi</taxon>
        <taxon>Dikarya</taxon>
        <taxon>Ascomycota</taxon>
        <taxon>Pezizomycotina</taxon>
        <taxon>Sordariomycetes</taxon>
        <taxon>Hypocreomycetidae</taxon>
        <taxon>Hypocreales</taxon>
        <taxon>Nectriaceae</taxon>
        <taxon>Fusarium</taxon>
    </lineage>
</organism>
<sequence length="172" mass="18092">MMRSHLSGLEMGGWVPGTPDRTLPYLLHGLSLQQPPGDAPHLTTHGATSDGGGRGTAGNKTGSVQFSVVSKWVSRTSTVQSTYCKLTRAANDGWNFKGAPVEKTKVGPSSNGDGTGTWVEGMCEKPSRTMGGASSFIKVQADQSEHCLSRSPQVITTTSTVVVRQPASPTFT</sequence>
<reference evidence="2" key="2">
    <citation type="journal article" date="2010" name="Nature">
        <title>Comparative genomics reveals mobile pathogenicity chromosomes in Fusarium.</title>
        <authorList>
            <person name="Ma L.J."/>
            <person name="van der Does H.C."/>
            <person name="Borkovich K.A."/>
            <person name="Coleman J.J."/>
            <person name="Daboussi M.J."/>
            <person name="Di Pietro A."/>
            <person name="Dufresne M."/>
            <person name="Freitag M."/>
            <person name="Grabherr M."/>
            <person name="Henrissat B."/>
            <person name="Houterman P.M."/>
            <person name="Kang S."/>
            <person name="Shim W.B."/>
            <person name="Woloshuk C."/>
            <person name="Xie X."/>
            <person name="Xu J.R."/>
            <person name="Antoniw J."/>
            <person name="Baker S.E."/>
            <person name="Bluhm B.H."/>
            <person name="Breakspear A."/>
            <person name="Brown D.W."/>
            <person name="Butchko R.A."/>
            <person name="Chapman S."/>
            <person name="Coulson R."/>
            <person name="Coutinho P.M."/>
            <person name="Danchin E.G."/>
            <person name="Diener A."/>
            <person name="Gale L.R."/>
            <person name="Gardiner D.M."/>
            <person name="Goff S."/>
            <person name="Hammond-Kosack K.E."/>
            <person name="Hilburn K."/>
            <person name="Hua-Van A."/>
            <person name="Jonkers W."/>
            <person name="Kazan K."/>
            <person name="Kodira C.D."/>
            <person name="Koehrsen M."/>
            <person name="Kumar L."/>
            <person name="Lee Y.H."/>
            <person name="Li L."/>
            <person name="Manners J.M."/>
            <person name="Miranda-Saavedra D."/>
            <person name="Mukherjee M."/>
            <person name="Park G."/>
            <person name="Park J."/>
            <person name="Park S.Y."/>
            <person name="Proctor R.H."/>
            <person name="Regev A."/>
            <person name="Ruiz-Roldan M.C."/>
            <person name="Sain D."/>
            <person name="Sakthikumar S."/>
            <person name="Sykes S."/>
            <person name="Schwartz D.C."/>
            <person name="Turgeon B.G."/>
            <person name="Wapinski I."/>
            <person name="Yoder O."/>
            <person name="Young S."/>
            <person name="Zeng Q."/>
            <person name="Zhou S."/>
            <person name="Galagan J."/>
            <person name="Cuomo C.A."/>
            <person name="Kistler H.C."/>
            <person name="Rep M."/>
        </authorList>
    </citation>
    <scope>GENOME REANNOTATION</scope>
    <source>
        <strain evidence="2">PH-1 / ATCC MYA-4620 / FGSC 9075 / NRRL 31084</strain>
    </source>
</reference>
<name>A0A098D2V1_GIBZE</name>
<feature type="region of interest" description="Disordered" evidence="1">
    <location>
        <begin position="30"/>
        <end position="61"/>
    </location>
</feature>
<evidence type="ECO:0000256" key="1">
    <source>
        <dbReference type="SAM" id="MobiDB-lite"/>
    </source>
</evidence>
<dbReference type="EnsemblFungi" id="CEF73278">
    <property type="protein sequence ID" value="CEF73278"/>
    <property type="gene ID" value="FGRRES_11911"/>
</dbReference>
<dbReference type="AlphaFoldDB" id="A0A098D2V1"/>
<reference evidence="2" key="1">
    <citation type="journal article" date="2007" name="Science">
        <title>The Fusarium graminearum genome reveals a link between localized polymorphism and pathogen specialization.</title>
        <authorList>
            <person name="Cuomo C.A."/>
            <person name="Gueldener U."/>
            <person name="Xu J.-R."/>
            <person name="Trail F."/>
            <person name="Turgeon B.G."/>
            <person name="Di Pietro A."/>
            <person name="Walton J.D."/>
            <person name="Ma L.-J."/>
            <person name="Baker S.E."/>
            <person name="Rep M."/>
            <person name="Adam G."/>
            <person name="Antoniw J."/>
            <person name="Baldwin T."/>
            <person name="Calvo S.E."/>
            <person name="Chang Y.-L."/>
            <person name="DeCaprio D."/>
            <person name="Gale L.R."/>
            <person name="Gnerre S."/>
            <person name="Goswami R.S."/>
            <person name="Hammond-Kosack K."/>
            <person name="Harris L.J."/>
            <person name="Hilburn K."/>
            <person name="Kennell J.C."/>
            <person name="Kroken S."/>
            <person name="Magnuson J.K."/>
            <person name="Mannhaupt G."/>
            <person name="Mauceli E.W."/>
            <person name="Mewes H.-W."/>
            <person name="Mitterbauer R."/>
            <person name="Muehlbauer G."/>
            <person name="Muensterkoetter M."/>
            <person name="Nelson D."/>
            <person name="O'Donnell K."/>
            <person name="Ouellet T."/>
            <person name="Qi W."/>
            <person name="Quesneville H."/>
            <person name="Roncero M.I.G."/>
            <person name="Seong K.-Y."/>
            <person name="Tetko I.V."/>
            <person name="Urban M."/>
            <person name="Waalwijk C."/>
            <person name="Ward T.J."/>
            <person name="Yao J."/>
            <person name="Birren B.W."/>
            <person name="Kistler H.C."/>
        </authorList>
    </citation>
    <scope>NUCLEOTIDE SEQUENCE [LARGE SCALE GENOMIC DNA]</scope>
    <source>
        <strain evidence="2">PH-1 / ATCC MYA-4620 / FGSC 9075 / NRRL 31084</strain>
    </source>
</reference>
<proteinExistence type="predicted"/>